<dbReference type="SMART" id="SM00248">
    <property type="entry name" value="ANK"/>
    <property type="match status" value="3"/>
</dbReference>
<evidence type="ECO:0000256" key="2">
    <source>
        <dbReference type="ARBA" id="ARBA00023043"/>
    </source>
</evidence>
<feature type="chain" id="PRO_5046493085" description="Ankyrin repeat domain-containing protein" evidence="4">
    <location>
        <begin position="21"/>
        <end position="150"/>
    </location>
</feature>
<accession>A0ABP8J0V0</accession>
<gene>
    <name evidence="5" type="ORF">GCM10023186_23620</name>
</gene>
<dbReference type="Pfam" id="PF12796">
    <property type="entry name" value="Ank_2"/>
    <property type="match status" value="1"/>
</dbReference>
<feature type="repeat" description="ANK" evidence="3">
    <location>
        <begin position="92"/>
        <end position="124"/>
    </location>
</feature>
<organism evidence="5 6">
    <name type="scientific">Hymenobacter koreensis</name>
    <dbReference type="NCBI Taxonomy" id="1084523"/>
    <lineage>
        <taxon>Bacteria</taxon>
        <taxon>Pseudomonadati</taxon>
        <taxon>Bacteroidota</taxon>
        <taxon>Cytophagia</taxon>
        <taxon>Cytophagales</taxon>
        <taxon>Hymenobacteraceae</taxon>
        <taxon>Hymenobacter</taxon>
    </lineage>
</organism>
<sequence length="150" mass="15504">MKKCFLLLALVLGFTCSAMAQNPGKELFKAVMKNDAAAVETLLQGGADPNAPVEVMPGFRTSYLITAATNGNLAVIKALIQHKAQVNAKDAGQETALMVAAGKGNREMVEFLLANGADAKAQDSQGNSVLTAAKASGNALVVTLIESKAK</sequence>
<evidence type="ECO:0000256" key="4">
    <source>
        <dbReference type="SAM" id="SignalP"/>
    </source>
</evidence>
<comment type="caution">
    <text evidence="5">The sequence shown here is derived from an EMBL/GenBank/DDBJ whole genome shotgun (WGS) entry which is preliminary data.</text>
</comment>
<evidence type="ECO:0000256" key="1">
    <source>
        <dbReference type="ARBA" id="ARBA00022737"/>
    </source>
</evidence>
<name>A0ABP8J0V0_9BACT</name>
<feature type="signal peptide" evidence="4">
    <location>
        <begin position="1"/>
        <end position="20"/>
    </location>
</feature>
<keyword evidence="4" id="KW-0732">Signal</keyword>
<feature type="repeat" description="ANK" evidence="3">
    <location>
        <begin position="59"/>
        <end position="91"/>
    </location>
</feature>
<evidence type="ECO:0000313" key="6">
    <source>
        <dbReference type="Proteomes" id="UP001500454"/>
    </source>
</evidence>
<evidence type="ECO:0008006" key="7">
    <source>
        <dbReference type="Google" id="ProtNLM"/>
    </source>
</evidence>
<dbReference type="InterPro" id="IPR036770">
    <property type="entry name" value="Ankyrin_rpt-contain_sf"/>
</dbReference>
<dbReference type="Gene3D" id="1.25.40.20">
    <property type="entry name" value="Ankyrin repeat-containing domain"/>
    <property type="match status" value="1"/>
</dbReference>
<dbReference type="SUPFAM" id="SSF48403">
    <property type="entry name" value="Ankyrin repeat"/>
    <property type="match status" value="1"/>
</dbReference>
<dbReference type="Proteomes" id="UP001500454">
    <property type="component" value="Unassembled WGS sequence"/>
</dbReference>
<dbReference type="PROSITE" id="PS50088">
    <property type="entry name" value="ANK_REPEAT"/>
    <property type="match status" value="2"/>
</dbReference>
<dbReference type="PROSITE" id="PS50297">
    <property type="entry name" value="ANK_REP_REGION"/>
    <property type="match status" value="1"/>
</dbReference>
<dbReference type="RefSeq" id="WP_345224425.1">
    <property type="nucleotide sequence ID" value="NZ_BAABHA010000007.1"/>
</dbReference>
<keyword evidence="1" id="KW-0677">Repeat</keyword>
<evidence type="ECO:0000313" key="5">
    <source>
        <dbReference type="EMBL" id="GAA4382904.1"/>
    </source>
</evidence>
<protein>
    <recommendedName>
        <fullName evidence="7">Ankyrin repeat domain-containing protein</fullName>
    </recommendedName>
</protein>
<dbReference type="InterPro" id="IPR002110">
    <property type="entry name" value="Ankyrin_rpt"/>
</dbReference>
<dbReference type="PANTHER" id="PTHR24171:SF9">
    <property type="entry name" value="ANKYRIN REPEAT DOMAIN-CONTAINING PROTEIN 39"/>
    <property type="match status" value="1"/>
</dbReference>
<proteinExistence type="predicted"/>
<reference evidence="6" key="1">
    <citation type="journal article" date="2019" name="Int. J. Syst. Evol. Microbiol.">
        <title>The Global Catalogue of Microorganisms (GCM) 10K type strain sequencing project: providing services to taxonomists for standard genome sequencing and annotation.</title>
        <authorList>
            <consortium name="The Broad Institute Genomics Platform"/>
            <consortium name="The Broad Institute Genome Sequencing Center for Infectious Disease"/>
            <person name="Wu L."/>
            <person name="Ma J."/>
        </authorList>
    </citation>
    <scope>NUCLEOTIDE SEQUENCE [LARGE SCALE GENOMIC DNA]</scope>
    <source>
        <strain evidence="6">JCM 17924</strain>
    </source>
</reference>
<dbReference type="PANTHER" id="PTHR24171">
    <property type="entry name" value="ANKYRIN REPEAT DOMAIN-CONTAINING PROTEIN 39-RELATED"/>
    <property type="match status" value="1"/>
</dbReference>
<keyword evidence="6" id="KW-1185">Reference proteome</keyword>
<dbReference type="EMBL" id="BAABHA010000007">
    <property type="protein sequence ID" value="GAA4382904.1"/>
    <property type="molecule type" value="Genomic_DNA"/>
</dbReference>
<keyword evidence="2 3" id="KW-0040">ANK repeat</keyword>
<evidence type="ECO:0000256" key="3">
    <source>
        <dbReference type="PROSITE-ProRule" id="PRU00023"/>
    </source>
</evidence>